<dbReference type="GO" id="GO:0004930">
    <property type="term" value="F:G protein-coupled receptor activity"/>
    <property type="evidence" value="ECO:0007669"/>
    <property type="project" value="UniProtKB-KW"/>
</dbReference>
<dbReference type="Gene3D" id="3.30.450.20">
    <property type="entry name" value="PAS domain"/>
    <property type="match status" value="2"/>
</dbReference>
<comment type="caution">
    <text evidence="11">The sequence shown here is derived from an EMBL/GenBank/DDBJ whole genome shotgun (WGS) entry which is preliminary data.</text>
</comment>
<comment type="subcellular location">
    <subcellularLocation>
        <location evidence="1">Cell membrane</location>
        <topology evidence="1">Multi-pass membrane protein</topology>
    </subcellularLocation>
</comment>
<dbReference type="Proteomes" id="UP001283361">
    <property type="component" value="Unassembled WGS sequence"/>
</dbReference>
<keyword evidence="6" id="KW-0675">Receptor</keyword>
<evidence type="ECO:0000256" key="7">
    <source>
        <dbReference type="ARBA" id="ARBA00023180"/>
    </source>
</evidence>
<proteinExistence type="inferred from homology"/>
<reference evidence="11" key="1">
    <citation type="journal article" date="2023" name="G3 (Bethesda)">
        <title>A reference genome for the long-term kleptoplast-retaining sea slug Elysia crispata morphotype clarki.</title>
        <authorList>
            <person name="Eastman K.E."/>
            <person name="Pendleton A.L."/>
            <person name="Shaikh M.A."/>
            <person name="Suttiyut T."/>
            <person name="Ogas R."/>
            <person name="Tomko P."/>
            <person name="Gavelis G."/>
            <person name="Widhalm J.R."/>
            <person name="Wisecaver J.H."/>
        </authorList>
    </citation>
    <scope>NUCLEOTIDE SEQUENCE</scope>
    <source>
        <strain evidence="11">ECLA1</strain>
    </source>
</reference>
<evidence type="ECO:0000259" key="10">
    <source>
        <dbReference type="Pfam" id="PF22572"/>
    </source>
</evidence>
<dbReference type="InterPro" id="IPR054714">
    <property type="entry name" value="GPR158_179_extracellular"/>
</dbReference>
<evidence type="ECO:0000256" key="4">
    <source>
        <dbReference type="ARBA" id="ARBA00022729"/>
    </source>
</evidence>
<gene>
    <name evidence="11" type="ORF">RRG08_021983</name>
</gene>
<dbReference type="PANTHER" id="PTHR32546:SF25">
    <property type="entry name" value="MIP05539P"/>
    <property type="match status" value="1"/>
</dbReference>
<feature type="domain" description="GPR158/179 extracellular" evidence="10">
    <location>
        <begin position="841"/>
        <end position="937"/>
    </location>
</feature>
<evidence type="ECO:0000313" key="11">
    <source>
        <dbReference type="EMBL" id="KAK3708829.1"/>
    </source>
</evidence>
<evidence type="ECO:0000256" key="8">
    <source>
        <dbReference type="ARBA" id="ARBA00023224"/>
    </source>
</evidence>
<evidence type="ECO:0000256" key="3">
    <source>
        <dbReference type="ARBA" id="ARBA00022475"/>
    </source>
</evidence>
<keyword evidence="8" id="KW-0807">Transducer</keyword>
<evidence type="ECO:0000256" key="5">
    <source>
        <dbReference type="ARBA" id="ARBA00023040"/>
    </source>
</evidence>
<protein>
    <recommendedName>
        <fullName evidence="10">GPR158/179 extracellular domain-containing protein</fullName>
    </recommendedName>
</protein>
<dbReference type="AlphaFoldDB" id="A0AAE1CLQ3"/>
<evidence type="ECO:0000256" key="9">
    <source>
        <dbReference type="SAM" id="SignalP"/>
    </source>
</evidence>
<keyword evidence="3" id="KW-1003">Cell membrane</keyword>
<name>A0AAE1CLQ3_9GAST</name>
<evidence type="ECO:0000256" key="2">
    <source>
        <dbReference type="ARBA" id="ARBA00007242"/>
    </source>
</evidence>
<dbReference type="InterPro" id="IPR043458">
    <property type="entry name" value="GPR158/179"/>
</dbReference>
<dbReference type="PANTHER" id="PTHR32546">
    <property type="entry name" value="G-PROTEIN COUPLED RECEPTOR 158-RELATED"/>
    <property type="match status" value="1"/>
</dbReference>
<evidence type="ECO:0000256" key="1">
    <source>
        <dbReference type="ARBA" id="ARBA00004651"/>
    </source>
</evidence>
<feature type="domain" description="GPR158/179 extracellular" evidence="10">
    <location>
        <begin position="283"/>
        <end position="383"/>
    </location>
</feature>
<keyword evidence="12" id="KW-1185">Reference proteome</keyword>
<evidence type="ECO:0000313" key="12">
    <source>
        <dbReference type="Proteomes" id="UP001283361"/>
    </source>
</evidence>
<comment type="similarity">
    <text evidence="2">Belongs to the G-protein coupled receptor 3 family.</text>
</comment>
<sequence>MLRLCTSWAILALTVVVYHNNHSHLSASAKGVFSWHPYDQFDEINDHISSIDATNCRNKDKSELQLRKDIVSDLPVYNNLLSRVWYRNRSSLIHIHNMALNRAFFYSYVLQKMNSSANFYKQPNWMYFYFSGSADVNANPNILNGSSIYFDNDCHYPNWYTTVPFNKTLPLFGPKVYRHDDFGDQGNFLREPTRTTAVGIDAGAGRFMNYSRKEFKMNPWYENWLPDLKGDMDSLTKFTYYIGIKESNVTGQFTTDTYENFAFFGPNSPSASTTDERELPVQFTAPYFDCGGSNKWVVSAVAPVVDFMPRYTNWTQLRRQRIVGVTVTDIDLIEVDFNSCDVGIGNRGPSYLSGIHKCPRYSVCKFRPGFGMRRGGYNCVCGGGRQHPFFIQRPWKGVDIEQATEEEYKVGFKCTPTDYRLVLPNVDQTVQVKFEGGGKSSGGLPSDLQLLEKTRRRRKAGQNSTGQATATVVNYEPRGDPLATPARHVDDVKVTRADLPFESTNQEEREPSVQDIMALAERIRGLRESNKLHKYLKLQGSQYLFDPTASVEEDDYVGQNNVDYTVERAYEEDLKQHEEYKAFLISADHASQTPNMSRVAEALRDDVIQMRQRHQQRFHANQQRQLLKSRRKRASIFDNQSFDKMMRIMRWKSSVSGSNCDQQPNHRLTLPGDVGYGASSQFENEGRTAVRLSNFLSMYLQNVMPEENFGNMRGGGPLHKDMMFGEVIANVMGNFRIYSAGVYFDRWKFENDDGSVRELFGPWAFRRRGAFFAEDTAGYSTQYVDSDWFRQAKARHGANFAGTKKYKLRTYVRSNPQGTSSIKHEFFPIKYFAATYEMGFWTKPHFRCDGKVDAWVVTYVSPFFGLDSLRTKLEFRGVTIVDVPLSFLEINQCPMPFTVPNAFKNTARCDYFSTNCGPLAGFPFARGSYRCDCRLGFEYWHADGKGWIEGSLLELEYEKKKAGIFSRFDLLKCRPSSAAVLSPGHQALFGALTTLMWLSQH</sequence>
<keyword evidence="4 9" id="KW-0732">Signal</keyword>
<keyword evidence="5" id="KW-0297">G-protein coupled receptor</keyword>
<keyword evidence="7" id="KW-0325">Glycoprotein</keyword>
<feature type="chain" id="PRO_5041993962" description="GPR158/179 extracellular domain-containing protein" evidence="9">
    <location>
        <begin position="20"/>
        <end position="1001"/>
    </location>
</feature>
<keyword evidence="3" id="KW-0472">Membrane</keyword>
<organism evidence="11 12">
    <name type="scientific">Elysia crispata</name>
    <name type="common">lettuce slug</name>
    <dbReference type="NCBI Taxonomy" id="231223"/>
    <lineage>
        <taxon>Eukaryota</taxon>
        <taxon>Metazoa</taxon>
        <taxon>Spiralia</taxon>
        <taxon>Lophotrochozoa</taxon>
        <taxon>Mollusca</taxon>
        <taxon>Gastropoda</taxon>
        <taxon>Heterobranchia</taxon>
        <taxon>Euthyneura</taxon>
        <taxon>Panpulmonata</taxon>
        <taxon>Sacoglossa</taxon>
        <taxon>Placobranchoidea</taxon>
        <taxon>Plakobranchidae</taxon>
        <taxon>Elysia</taxon>
    </lineage>
</organism>
<dbReference type="EMBL" id="JAWDGP010007687">
    <property type="protein sequence ID" value="KAK3708829.1"/>
    <property type="molecule type" value="Genomic_DNA"/>
</dbReference>
<feature type="signal peptide" evidence="9">
    <location>
        <begin position="1"/>
        <end position="19"/>
    </location>
</feature>
<accession>A0AAE1CLQ3</accession>
<dbReference type="Pfam" id="PF22572">
    <property type="entry name" value="GPR158_179_EC"/>
    <property type="match status" value="2"/>
</dbReference>
<dbReference type="GO" id="GO:0005886">
    <property type="term" value="C:plasma membrane"/>
    <property type="evidence" value="ECO:0007669"/>
    <property type="project" value="UniProtKB-SubCell"/>
</dbReference>
<evidence type="ECO:0000256" key="6">
    <source>
        <dbReference type="ARBA" id="ARBA00023170"/>
    </source>
</evidence>